<dbReference type="AlphaFoldDB" id="D9SJ28"/>
<keyword evidence="2" id="KW-1185">Reference proteome</keyword>
<gene>
    <name evidence="1" type="ordered locus">Galf_0259</name>
</gene>
<evidence type="ECO:0000313" key="2">
    <source>
        <dbReference type="Proteomes" id="UP000001235"/>
    </source>
</evidence>
<dbReference type="HOGENOM" id="CLU_3043759_0_0_4"/>
<evidence type="ECO:0000313" key="1">
    <source>
        <dbReference type="EMBL" id="ADL54304.1"/>
    </source>
</evidence>
<name>D9SJ28_GALCS</name>
<dbReference type="Proteomes" id="UP000001235">
    <property type="component" value="Chromosome"/>
</dbReference>
<proteinExistence type="predicted"/>
<dbReference type="STRING" id="395494.Galf_0259"/>
<accession>D9SJ28</accession>
<sequence length="54" mass="6438">MPMTGVFLLTDIRSVIDLYQTTPAYIVYYSLMQFMVKLECFRWECAADCRNLLY</sequence>
<organism evidence="1 2">
    <name type="scientific">Gallionella capsiferriformans (strain ES-2)</name>
    <name type="common">Gallionella ferruginea capsiferriformans (strain ES-2)</name>
    <dbReference type="NCBI Taxonomy" id="395494"/>
    <lineage>
        <taxon>Bacteria</taxon>
        <taxon>Pseudomonadati</taxon>
        <taxon>Pseudomonadota</taxon>
        <taxon>Betaproteobacteria</taxon>
        <taxon>Nitrosomonadales</taxon>
        <taxon>Gallionellaceae</taxon>
        <taxon>Gallionella</taxon>
    </lineage>
</organism>
<dbReference type="KEGG" id="gca:Galf_0259"/>
<protein>
    <submittedName>
        <fullName evidence="1">Uncharacterized protein</fullName>
    </submittedName>
</protein>
<dbReference type="EMBL" id="CP002159">
    <property type="protein sequence ID" value="ADL54304.1"/>
    <property type="molecule type" value="Genomic_DNA"/>
</dbReference>
<reference evidence="1 2" key="1">
    <citation type="submission" date="2010-08" db="EMBL/GenBank/DDBJ databases">
        <title>Complete sequence of Gallionella capsiferriformans ES-2.</title>
        <authorList>
            <consortium name="US DOE Joint Genome Institute"/>
            <person name="Lucas S."/>
            <person name="Copeland A."/>
            <person name="Lapidus A."/>
            <person name="Cheng J.-F."/>
            <person name="Bruce D."/>
            <person name="Goodwin L."/>
            <person name="Pitluck S."/>
            <person name="Chertkov O."/>
            <person name="Davenport K.W."/>
            <person name="Detter J.C."/>
            <person name="Han C."/>
            <person name="Tapia R."/>
            <person name="Land M."/>
            <person name="Hauser L."/>
            <person name="Chang Y.-J."/>
            <person name="Jeffries C."/>
            <person name="Kyrpides N."/>
            <person name="Ivanova N."/>
            <person name="Mikhailova N."/>
            <person name="Shelobolina E.S."/>
            <person name="Picardal F."/>
            <person name="Roden E."/>
            <person name="Emerson D."/>
            <person name="Woyke T."/>
        </authorList>
    </citation>
    <scope>NUCLEOTIDE SEQUENCE [LARGE SCALE GENOMIC DNA]</scope>
    <source>
        <strain evidence="1 2">ES-2</strain>
    </source>
</reference>